<keyword evidence="5" id="KW-0560">Oxidoreductase</keyword>
<evidence type="ECO:0000313" key="9">
    <source>
        <dbReference type="Proteomes" id="UP000034112"/>
    </source>
</evidence>
<dbReference type="CDD" id="cd02140">
    <property type="entry name" value="Frm2-like"/>
    <property type="match status" value="1"/>
</dbReference>
<dbReference type="Gene3D" id="3.40.109.10">
    <property type="entry name" value="NADH Oxidase"/>
    <property type="match status" value="1"/>
</dbReference>
<evidence type="ECO:0000256" key="1">
    <source>
        <dbReference type="ARBA" id="ARBA00004123"/>
    </source>
</evidence>
<proteinExistence type="inferred from homology"/>
<dbReference type="EMBL" id="JOKZ01000078">
    <property type="protein sequence ID" value="KKP04411.1"/>
    <property type="molecule type" value="Genomic_DNA"/>
</dbReference>
<sequence>MADTLISSFGARRSVYQLSAETDLSIARLEEIIRKALLTVPSAFNTQSTRIVVLVGDHHQKLWDIVKAAVAPFVSGDQATSTNAKIQGFRGAYATILFFEDPAPYEPLGSFKMYADKFEGWREQASGMHQFLIWSALALEGVGGNLQHYNPLIDDEVKKTWSVDSNWKLLAQLVIGKPVGDAPAVKEKKPVEARYVIHS</sequence>
<dbReference type="GO" id="GO:0005634">
    <property type="term" value="C:nucleus"/>
    <property type="evidence" value="ECO:0007669"/>
    <property type="project" value="UniProtKB-SubCell"/>
</dbReference>
<evidence type="ECO:0000313" key="8">
    <source>
        <dbReference type="EMBL" id="KKP04411.1"/>
    </source>
</evidence>
<evidence type="ECO:0000256" key="3">
    <source>
        <dbReference type="ARBA" id="ARBA00007118"/>
    </source>
</evidence>
<dbReference type="GO" id="GO:0034599">
    <property type="term" value="P:cellular response to oxidative stress"/>
    <property type="evidence" value="ECO:0007669"/>
    <property type="project" value="InterPro"/>
</dbReference>
<dbReference type="InterPro" id="IPR033877">
    <property type="entry name" value="Frm2/Hbn1"/>
</dbReference>
<dbReference type="Pfam" id="PF00881">
    <property type="entry name" value="Nitroreductase"/>
    <property type="match status" value="1"/>
</dbReference>
<keyword evidence="4" id="KW-0963">Cytoplasm</keyword>
<comment type="similarity">
    <text evidence="3">Belongs to the nitroreductase family.</text>
</comment>
<dbReference type="InterPro" id="IPR000415">
    <property type="entry name" value="Nitroreductase-like"/>
</dbReference>
<keyword evidence="6" id="KW-0539">Nucleus</keyword>
<dbReference type="GO" id="GO:0005737">
    <property type="term" value="C:cytoplasm"/>
    <property type="evidence" value="ECO:0007669"/>
    <property type="project" value="UniProtKB-SubCell"/>
</dbReference>
<reference evidence="9" key="1">
    <citation type="journal article" date="2015" name="Genome Announc.">
        <title>Draft whole-genome sequence of the biocontrol agent Trichoderma harzianum T6776.</title>
        <authorList>
            <person name="Baroncelli R."/>
            <person name="Piaggeschi G."/>
            <person name="Fiorini L."/>
            <person name="Bertolini E."/>
            <person name="Zapparata A."/>
            <person name="Pe M.E."/>
            <person name="Sarrocco S."/>
            <person name="Vannacci G."/>
        </authorList>
    </citation>
    <scope>NUCLEOTIDE SEQUENCE [LARGE SCALE GENOMIC DNA]</scope>
    <source>
        <strain evidence="9">T6776</strain>
    </source>
</reference>
<name>A0A0F9XHC1_TRIHA</name>
<organism evidence="8 9">
    <name type="scientific">Trichoderma harzianum</name>
    <name type="common">Hypocrea lixii</name>
    <dbReference type="NCBI Taxonomy" id="5544"/>
    <lineage>
        <taxon>Eukaryota</taxon>
        <taxon>Fungi</taxon>
        <taxon>Dikarya</taxon>
        <taxon>Ascomycota</taxon>
        <taxon>Pezizomycotina</taxon>
        <taxon>Sordariomycetes</taxon>
        <taxon>Hypocreomycetidae</taxon>
        <taxon>Hypocreales</taxon>
        <taxon>Hypocreaceae</taxon>
        <taxon>Trichoderma</taxon>
    </lineage>
</organism>
<dbReference type="OMA" id="ANRRSYY"/>
<comment type="subcellular location">
    <subcellularLocation>
        <location evidence="2">Cytoplasm</location>
    </subcellularLocation>
    <subcellularLocation>
        <location evidence="1">Nucleus</location>
    </subcellularLocation>
</comment>
<comment type="caution">
    <text evidence="8">The sequence shown here is derived from an EMBL/GenBank/DDBJ whole genome shotgun (WGS) entry which is preliminary data.</text>
</comment>
<dbReference type="SUPFAM" id="SSF55469">
    <property type="entry name" value="FMN-dependent nitroreductase-like"/>
    <property type="match status" value="1"/>
</dbReference>
<evidence type="ECO:0000256" key="5">
    <source>
        <dbReference type="ARBA" id="ARBA00023002"/>
    </source>
</evidence>
<protein>
    <recommendedName>
        <fullName evidence="7">Nitroreductase domain-containing protein</fullName>
    </recommendedName>
</protein>
<evidence type="ECO:0000259" key="7">
    <source>
        <dbReference type="Pfam" id="PF00881"/>
    </source>
</evidence>
<feature type="domain" description="Nitroreductase" evidence="7">
    <location>
        <begin position="11"/>
        <end position="177"/>
    </location>
</feature>
<gene>
    <name evidence="8" type="ORF">THAR02_03487</name>
</gene>
<evidence type="ECO:0000256" key="2">
    <source>
        <dbReference type="ARBA" id="ARBA00004496"/>
    </source>
</evidence>
<dbReference type="AlphaFoldDB" id="A0A0F9XHC1"/>
<dbReference type="GO" id="GO:0016491">
    <property type="term" value="F:oxidoreductase activity"/>
    <property type="evidence" value="ECO:0007669"/>
    <property type="project" value="UniProtKB-KW"/>
</dbReference>
<dbReference type="FunFam" id="3.40.109.10:FF:000001">
    <property type="entry name" value="Nitroreductase family"/>
    <property type="match status" value="1"/>
</dbReference>
<dbReference type="Proteomes" id="UP000034112">
    <property type="component" value="Unassembled WGS sequence"/>
</dbReference>
<dbReference type="OrthoDB" id="2138173at2759"/>
<evidence type="ECO:0000256" key="4">
    <source>
        <dbReference type="ARBA" id="ARBA00022490"/>
    </source>
</evidence>
<dbReference type="PANTHER" id="PTHR43035">
    <property type="entry name" value="FATTY ACID REPRESSION MUTANT PROTEIN 2-RELATED"/>
    <property type="match status" value="1"/>
</dbReference>
<accession>A0A0F9XHC1</accession>
<evidence type="ECO:0000256" key="6">
    <source>
        <dbReference type="ARBA" id="ARBA00023242"/>
    </source>
</evidence>
<dbReference type="InterPro" id="IPR029479">
    <property type="entry name" value="Nitroreductase"/>
</dbReference>
<dbReference type="PANTHER" id="PTHR43035:SF1">
    <property type="entry name" value="FATTY ACID REPRESSION MUTANT PROTEIN 2-RELATED"/>
    <property type="match status" value="1"/>
</dbReference>